<dbReference type="GO" id="GO:0000977">
    <property type="term" value="F:RNA polymerase II transcription regulatory region sequence-specific DNA binding"/>
    <property type="evidence" value="ECO:0007669"/>
    <property type="project" value="TreeGrafter"/>
</dbReference>
<feature type="region of interest" description="Disordered" evidence="6">
    <location>
        <begin position="702"/>
        <end position="765"/>
    </location>
</feature>
<dbReference type="KEGG" id="tng:GSTEN00011462G001"/>
<evidence type="ECO:0000256" key="6">
    <source>
        <dbReference type="SAM" id="MobiDB-lite"/>
    </source>
</evidence>
<evidence type="ECO:0000259" key="7">
    <source>
        <dbReference type="Pfam" id="PF16090"/>
    </source>
</evidence>
<gene>
    <name evidence="8" type="ORF">GSTENG00011462001</name>
</gene>
<dbReference type="InterPro" id="IPR052412">
    <property type="entry name" value="CC-Dev_Transcription_Reg"/>
</dbReference>
<dbReference type="OrthoDB" id="10051111at2759"/>
<dbReference type="InterPro" id="IPR032147">
    <property type="entry name" value="Cic_dom"/>
</dbReference>
<feature type="compositionally biased region" description="Polar residues" evidence="6">
    <location>
        <begin position="172"/>
        <end position="181"/>
    </location>
</feature>
<feature type="compositionally biased region" description="Basic and acidic residues" evidence="6">
    <location>
        <begin position="643"/>
        <end position="671"/>
    </location>
</feature>
<feature type="region of interest" description="Disordered" evidence="6">
    <location>
        <begin position="1"/>
        <end position="218"/>
    </location>
</feature>
<evidence type="ECO:0000256" key="2">
    <source>
        <dbReference type="ARBA" id="ARBA00023015"/>
    </source>
</evidence>
<evidence type="ECO:0000256" key="5">
    <source>
        <dbReference type="ARBA" id="ARBA00023242"/>
    </source>
</evidence>
<accession>Q4SWJ3</accession>
<feature type="region of interest" description="Disordered" evidence="6">
    <location>
        <begin position="623"/>
        <end position="673"/>
    </location>
</feature>
<reference evidence="8" key="2">
    <citation type="submission" date="2004-02" db="EMBL/GenBank/DDBJ databases">
        <authorList>
            <consortium name="Genoscope"/>
            <consortium name="Whitehead Institute Centre for Genome Research"/>
        </authorList>
    </citation>
    <scope>NUCLEOTIDE SEQUENCE</scope>
</reference>
<dbReference type="Pfam" id="PF16090">
    <property type="entry name" value="DUF4819"/>
    <property type="match status" value="1"/>
</dbReference>
<dbReference type="PANTHER" id="PTHR13059">
    <property type="entry name" value="HMG-BOX TRANSCRIPTION FACTOR BBX"/>
    <property type="match status" value="1"/>
</dbReference>
<feature type="compositionally biased region" description="Polar residues" evidence="6">
    <location>
        <begin position="702"/>
        <end position="714"/>
    </location>
</feature>
<dbReference type="GO" id="GO:0000981">
    <property type="term" value="F:DNA-binding transcription factor activity, RNA polymerase II-specific"/>
    <property type="evidence" value="ECO:0007669"/>
    <property type="project" value="TreeGrafter"/>
</dbReference>
<feature type="compositionally biased region" description="Low complexity" evidence="6">
    <location>
        <begin position="741"/>
        <end position="755"/>
    </location>
</feature>
<reference evidence="8" key="1">
    <citation type="journal article" date="2004" name="Nature">
        <title>Genome duplication in the teleost fish Tetraodon nigroviridis reveals the early vertebrate proto-karyotype.</title>
        <authorList>
            <person name="Jaillon O."/>
            <person name="Aury J.-M."/>
            <person name="Brunet F."/>
            <person name="Petit J.-L."/>
            <person name="Stange-Thomann N."/>
            <person name="Mauceli E."/>
            <person name="Bouneau L."/>
            <person name="Fischer C."/>
            <person name="Ozouf-Costaz C."/>
            <person name="Bernot A."/>
            <person name="Nicaud S."/>
            <person name="Jaffe D."/>
            <person name="Fisher S."/>
            <person name="Lutfalla G."/>
            <person name="Dossat C."/>
            <person name="Segurens B."/>
            <person name="Dasilva C."/>
            <person name="Salanoubat M."/>
            <person name="Levy M."/>
            <person name="Boudet N."/>
            <person name="Castellano S."/>
            <person name="Anthouard V."/>
            <person name="Jubin C."/>
            <person name="Castelli V."/>
            <person name="Katinka M."/>
            <person name="Vacherie B."/>
            <person name="Biemont C."/>
            <person name="Skalli Z."/>
            <person name="Cattolico L."/>
            <person name="Poulain J."/>
            <person name="De Berardinis V."/>
            <person name="Cruaud C."/>
            <person name="Duprat S."/>
            <person name="Brottier P."/>
            <person name="Coutanceau J.-P."/>
            <person name="Gouzy J."/>
            <person name="Parra G."/>
            <person name="Lardier G."/>
            <person name="Chapple C."/>
            <person name="McKernan K.J."/>
            <person name="McEwan P."/>
            <person name="Bosak S."/>
            <person name="Kellis M."/>
            <person name="Volff J.-N."/>
            <person name="Guigo R."/>
            <person name="Zody M.C."/>
            <person name="Mesirov J."/>
            <person name="Lindblad-Toh K."/>
            <person name="Birren B."/>
            <person name="Nusbaum C."/>
            <person name="Kahn D."/>
            <person name="Robinson-Rechavi M."/>
            <person name="Laudet V."/>
            <person name="Schachter V."/>
            <person name="Quetier F."/>
            <person name="Saurin W."/>
            <person name="Scarpelli C."/>
            <person name="Wincker P."/>
            <person name="Lander E.S."/>
            <person name="Weissenbach J."/>
            <person name="Roest Crollius H."/>
        </authorList>
    </citation>
    <scope>NUCLEOTIDE SEQUENCE [LARGE SCALE GENOMIC DNA]</scope>
</reference>
<feature type="compositionally biased region" description="Basic and acidic residues" evidence="6">
    <location>
        <begin position="29"/>
        <end position="41"/>
    </location>
</feature>
<feature type="compositionally biased region" description="Basic residues" evidence="6">
    <location>
        <begin position="1"/>
        <end position="24"/>
    </location>
</feature>
<protein>
    <submittedName>
        <fullName evidence="8">(spotted green pufferfish) hypothetical protein</fullName>
    </submittedName>
</protein>
<dbReference type="GO" id="GO:0005634">
    <property type="term" value="C:nucleus"/>
    <property type="evidence" value="ECO:0007669"/>
    <property type="project" value="TreeGrafter"/>
</dbReference>
<evidence type="ECO:0000256" key="1">
    <source>
        <dbReference type="ARBA" id="ARBA00022553"/>
    </source>
</evidence>
<organism evidence="8">
    <name type="scientific">Tetraodon nigroviridis</name>
    <name type="common">Spotted green pufferfish</name>
    <name type="synonym">Chelonodon nigroviridis</name>
    <dbReference type="NCBI Taxonomy" id="99883"/>
    <lineage>
        <taxon>Eukaryota</taxon>
        <taxon>Metazoa</taxon>
        <taxon>Chordata</taxon>
        <taxon>Craniata</taxon>
        <taxon>Vertebrata</taxon>
        <taxon>Euteleostomi</taxon>
        <taxon>Actinopterygii</taxon>
        <taxon>Neopterygii</taxon>
        <taxon>Teleostei</taxon>
        <taxon>Neoteleostei</taxon>
        <taxon>Acanthomorphata</taxon>
        <taxon>Eupercaria</taxon>
        <taxon>Tetraodontiformes</taxon>
        <taxon>Tetradontoidea</taxon>
        <taxon>Tetraodontidae</taxon>
        <taxon>Tetraodon</taxon>
    </lineage>
</organism>
<evidence type="ECO:0000256" key="4">
    <source>
        <dbReference type="ARBA" id="ARBA00023163"/>
    </source>
</evidence>
<feature type="region of interest" description="Disordered" evidence="6">
    <location>
        <begin position="530"/>
        <end position="560"/>
    </location>
</feature>
<feature type="compositionally biased region" description="Polar residues" evidence="6">
    <location>
        <begin position="103"/>
        <end position="113"/>
    </location>
</feature>
<name>Q4SWJ3_TETNG</name>
<keyword evidence="2" id="KW-0805">Transcription regulation</keyword>
<dbReference type="AlphaFoldDB" id="Q4SWJ3"/>
<dbReference type="EMBL" id="CAAE01013616">
    <property type="protein sequence ID" value="CAF94989.1"/>
    <property type="molecule type" value="Genomic_DNA"/>
</dbReference>
<dbReference type="PANTHER" id="PTHR13059:SF15">
    <property type="entry name" value="PROTEIN CAPICUA HOMOLOG ISOFORM X1"/>
    <property type="match status" value="1"/>
</dbReference>
<feature type="compositionally biased region" description="Basic and acidic residues" evidence="6">
    <location>
        <begin position="182"/>
        <end position="197"/>
    </location>
</feature>
<keyword evidence="3" id="KW-0238">DNA-binding</keyword>
<feature type="compositionally biased region" description="Polar residues" evidence="6">
    <location>
        <begin position="42"/>
        <end position="62"/>
    </location>
</feature>
<comment type="caution">
    <text evidence="8">The sequence shown here is derived from an EMBL/GenBank/DDBJ whole genome shotgun (WGS) entry which is preliminary data.</text>
</comment>
<keyword evidence="4" id="KW-0804">Transcription</keyword>
<proteinExistence type="predicted"/>
<feature type="domain" description="Protein capicua homolog-like" evidence="7">
    <location>
        <begin position="344"/>
        <end position="443"/>
    </location>
</feature>
<keyword evidence="1" id="KW-0597">Phosphoprotein</keyword>
<evidence type="ECO:0000313" key="8">
    <source>
        <dbReference type="EMBL" id="CAF94989.1"/>
    </source>
</evidence>
<feature type="compositionally biased region" description="Low complexity" evidence="6">
    <location>
        <begin position="131"/>
        <end position="150"/>
    </location>
</feature>
<sequence>MRPLKKHRGRSSPLTRRRGGRRKGSFQPLRDKDPKKVKETLNKTTQLKLSTQPARKQNQPSAPNYDEEALKYSSTPSKELPEPRKPVESVGAVGKKAEEKAQNQKTVGTNGNGDISAETVARPPSATGPLSASPASQASSHSSSLTSVSSRKTATFKARVPKKKYTYEHFASTINRFVSTDNRTRSIDCQEKERGENEPEGAPSSVRSSSTDTASEHSADLDVNEAAGLNQHQKSIDIPEPSHGSGPADVSLSEAVVEALAKGMKNQRVLARTVESGAGLEGDKRGKKETDSCPLSPIFRPGVVRRVSGGHVEVQLQGCEATVKFPFCGNTVMVSPGAQGTVGFILDTPPPGTTPVAIGTQVCVPFGGEEGCPLLYREGIIVKVDPHPGVSFPYQVLLKEGKKTLGDEAVGDEKQQRNANSQAVWVSRQSLRLLTPPWEVSHLEERQKHPNSPDEDVELSCFNMSLAVGAKPSAVAPPSRNVLPKPGGLSPSSPHLAVVRGLGAHHLSSIAGSPPTSTPAILLSEMTSSAPTLTTSNNAPTQVPTPIPGEGSSTTPSRTRTPFSLAQQKYKKGDVVCTPNGIRKKFNGKQWRRLCSRDGCMKESQRRGYCSRHLSMRTKEIEAAGGERVGGGSSSGTVTPSDLHGRASSEFEWDDTSRESSETSSRGDSRPRLVLPSLLPHELSSRFDIDECEAATMLVSLGSSRSGTPSFSPISNQSPFSPAPSPSPSPLFRPANFSPITASRRAAAPQTQTAQWDRRRWGRAG</sequence>
<feature type="compositionally biased region" description="Pro residues" evidence="6">
    <location>
        <begin position="721"/>
        <end position="731"/>
    </location>
</feature>
<feature type="compositionally biased region" description="Low complexity" evidence="6">
    <location>
        <begin position="204"/>
        <end position="213"/>
    </location>
</feature>
<feature type="compositionally biased region" description="Polar residues" evidence="6">
    <location>
        <begin position="530"/>
        <end position="544"/>
    </location>
</feature>
<evidence type="ECO:0000256" key="3">
    <source>
        <dbReference type="ARBA" id="ARBA00023125"/>
    </source>
</evidence>
<keyword evidence="5" id="KW-0539">Nucleus</keyword>